<dbReference type="AlphaFoldDB" id="A0A8X6VQ12"/>
<comment type="caution">
    <text evidence="2">The sequence shown here is derived from an EMBL/GenBank/DDBJ whole genome shotgun (WGS) entry which is preliminary data.</text>
</comment>
<dbReference type="Proteomes" id="UP000887159">
    <property type="component" value="Unassembled WGS sequence"/>
</dbReference>
<keyword evidence="3" id="KW-1185">Reference proteome</keyword>
<proteinExistence type="predicted"/>
<reference evidence="2" key="1">
    <citation type="submission" date="2020-08" db="EMBL/GenBank/DDBJ databases">
        <title>Multicomponent nature underlies the extraordinary mechanical properties of spider dragline silk.</title>
        <authorList>
            <person name="Kono N."/>
            <person name="Nakamura H."/>
            <person name="Mori M."/>
            <person name="Yoshida Y."/>
            <person name="Ohtoshi R."/>
            <person name="Malay A.D."/>
            <person name="Moran D.A.P."/>
            <person name="Tomita M."/>
            <person name="Numata K."/>
            <person name="Arakawa K."/>
        </authorList>
    </citation>
    <scope>NUCLEOTIDE SEQUENCE</scope>
</reference>
<dbReference type="EMBL" id="BMAU01021334">
    <property type="protein sequence ID" value="GFY15380.1"/>
    <property type="molecule type" value="Genomic_DNA"/>
</dbReference>
<accession>A0A8X6VQ12</accession>
<evidence type="ECO:0000313" key="2">
    <source>
        <dbReference type="EMBL" id="GFY15380.1"/>
    </source>
</evidence>
<evidence type="ECO:0000256" key="1">
    <source>
        <dbReference type="SAM" id="MobiDB-lite"/>
    </source>
</evidence>
<gene>
    <name evidence="2" type="ORF">TNCV_1571911</name>
</gene>
<sequence>MSRPITINNHSTHLIEMRPSVEQQTRTKVQQLSECLLASNYKATRGLLPTSLVSHNQVTRTTPELTDTPLLRLPSPANGRT</sequence>
<organism evidence="2 3">
    <name type="scientific">Trichonephila clavipes</name>
    <name type="common">Golden silk orbweaver</name>
    <name type="synonym">Nephila clavipes</name>
    <dbReference type="NCBI Taxonomy" id="2585209"/>
    <lineage>
        <taxon>Eukaryota</taxon>
        <taxon>Metazoa</taxon>
        <taxon>Ecdysozoa</taxon>
        <taxon>Arthropoda</taxon>
        <taxon>Chelicerata</taxon>
        <taxon>Arachnida</taxon>
        <taxon>Araneae</taxon>
        <taxon>Araneomorphae</taxon>
        <taxon>Entelegynae</taxon>
        <taxon>Araneoidea</taxon>
        <taxon>Nephilidae</taxon>
        <taxon>Trichonephila</taxon>
    </lineage>
</organism>
<evidence type="ECO:0000313" key="3">
    <source>
        <dbReference type="Proteomes" id="UP000887159"/>
    </source>
</evidence>
<feature type="region of interest" description="Disordered" evidence="1">
    <location>
        <begin position="58"/>
        <end position="81"/>
    </location>
</feature>
<name>A0A8X6VQ12_TRICX</name>
<protein>
    <submittedName>
        <fullName evidence="2">Uncharacterized protein</fullName>
    </submittedName>
</protein>